<evidence type="ECO:0000313" key="1">
    <source>
        <dbReference type="EMBL" id="CAG5117417.1"/>
    </source>
</evidence>
<sequence length="106" mass="11940">MVTEFMDLYVGSNKVSPTTRIEASSDHAMFSLPSLDSGVPSDALVESEFEMFRMNPFGWTANRVHGGLPVVRVNLARPDKKSSFKQTTEKETFRFSKPADVFLNYN</sequence>
<name>A0A8S3YK68_9EUPU</name>
<dbReference type="Proteomes" id="UP000678393">
    <property type="component" value="Unassembled WGS sequence"/>
</dbReference>
<dbReference type="AlphaFoldDB" id="A0A8S3YK68"/>
<dbReference type="EMBL" id="CAJHNH020000402">
    <property type="protein sequence ID" value="CAG5117417.1"/>
    <property type="molecule type" value="Genomic_DNA"/>
</dbReference>
<organism evidence="1 2">
    <name type="scientific">Candidula unifasciata</name>
    <dbReference type="NCBI Taxonomy" id="100452"/>
    <lineage>
        <taxon>Eukaryota</taxon>
        <taxon>Metazoa</taxon>
        <taxon>Spiralia</taxon>
        <taxon>Lophotrochozoa</taxon>
        <taxon>Mollusca</taxon>
        <taxon>Gastropoda</taxon>
        <taxon>Heterobranchia</taxon>
        <taxon>Euthyneura</taxon>
        <taxon>Panpulmonata</taxon>
        <taxon>Eupulmonata</taxon>
        <taxon>Stylommatophora</taxon>
        <taxon>Helicina</taxon>
        <taxon>Helicoidea</taxon>
        <taxon>Geomitridae</taxon>
        <taxon>Candidula</taxon>
    </lineage>
</organism>
<feature type="non-terminal residue" evidence="1">
    <location>
        <position position="1"/>
    </location>
</feature>
<proteinExistence type="predicted"/>
<protein>
    <submittedName>
        <fullName evidence="1">Uncharacterized protein</fullName>
    </submittedName>
</protein>
<gene>
    <name evidence="1" type="ORF">CUNI_LOCUS2975</name>
</gene>
<dbReference type="OrthoDB" id="6208868at2759"/>
<reference evidence="1" key="1">
    <citation type="submission" date="2021-04" db="EMBL/GenBank/DDBJ databases">
        <authorList>
            <consortium name="Molecular Ecology Group"/>
        </authorList>
    </citation>
    <scope>NUCLEOTIDE SEQUENCE</scope>
</reference>
<keyword evidence="2" id="KW-1185">Reference proteome</keyword>
<comment type="caution">
    <text evidence="1">The sequence shown here is derived from an EMBL/GenBank/DDBJ whole genome shotgun (WGS) entry which is preliminary data.</text>
</comment>
<evidence type="ECO:0000313" key="2">
    <source>
        <dbReference type="Proteomes" id="UP000678393"/>
    </source>
</evidence>
<accession>A0A8S3YK68</accession>